<dbReference type="GO" id="GO:0008236">
    <property type="term" value="F:serine-type peptidase activity"/>
    <property type="evidence" value="ECO:0007669"/>
    <property type="project" value="UniProtKB-KW"/>
</dbReference>
<evidence type="ECO:0000256" key="1">
    <source>
        <dbReference type="ARBA" id="ARBA00009179"/>
    </source>
</evidence>
<sequence>MMNRKVWPVLIIVLLFSGIFWAFTGRGDAQVNINSNDDKYVKQQKLLTAIGSILEERHYSPKAIDDAFSKAVFKKYLEDLDPDKDLFLQSDIKTLAKYQTSIDEEILGKATMEFYPAAGEIYQKRLNEVMAVYKDILAKPFDFSVNETVQLDGDKIDYPADEAARKEAWRKRLKFMTLERFVDLQQQREKADKKDTSLNKTDVQFEKEARNRVLTALDRNYNRLKLVFTEDQQFSTFVNTITDLMDPHTEYFAPVEKRGFDEEMSGRFYGIGAQLKEDDGAIKIASLITGSPAWKSGQVQVNDEIMKVAQGNEPPVDVAGYAVTDVVKLIRGTKGTEVRLTFKKNDGTLQVVSIIRDEIVQDETFARSSVIQSGDKKIGYIYLPEFYADFDRPDGNRCSQDVANEVKKLKAENVEGIILDLRNNGGGSLYEVVQMVGLFIKSGPVVQVKDRDGKPITLSDNDQSVLYDGPLAVMVNELSASASEIFAAAIQDYKRGVIIGSTSTYGKGTVQKNLPLGKQDMTTGQTEFGALKLTFEKFYRVNGGSTQLKGVTPDIVLPDTYEYIKFREKDNPSALAWDQIPQADYKYSLDINWAEIQKKAAERIATNEAFTGIKKNTDWLSINTEKPYELNIDAYKKQQSILKTTVKQDDTWSKLTQPMNMRPVEVDKDKFYNNADKAKGERYQAWLKNVQSDLYINETVNIIKDIMQVQDRVTVKQ</sequence>
<dbReference type="FunFam" id="3.90.226.10:FF:000090">
    <property type="entry name" value="Tail-specific protease"/>
    <property type="match status" value="1"/>
</dbReference>
<dbReference type="InterPro" id="IPR005151">
    <property type="entry name" value="Tail-specific_protease"/>
</dbReference>
<dbReference type="GO" id="GO:0007165">
    <property type="term" value="P:signal transduction"/>
    <property type="evidence" value="ECO:0007669"/>
    <property type="project" value="TreeGrafter"/>
</dbReference>
<dbReference type="Pfam" id="PF11818">
    <property type="entry name" value="DUF3340"/>
    <property type="match status" value="1"/>
</dbReference>
<dbReference type="GO" id="GO:0004175">
    <property type="term" value="F:endopeptidase activity"/>
    <property type="evidence" value="ECO:0007669"/>
    <property type="project" value="TreeGrafter"/>
</dbReference>
<dbReference type="SMART" id="SM00228">
    <property type="entry name" value="PDZ"/>
    <property type="match status" value="1"/>
</dbReference>
<keyword evidence="2 5" id="KW-0645">Protease</keyword>
<dbReference type="Gene3D" id="3.90.226.10">
    <property type="entry name" value="2-enoyl-CoA Hydratase, Chain A, domain 1"/>
    <property type="match status" value="1"/>
</dbReference>
<evidence type="ECO:0000256" key="2">
    <source>
        <dbReference type="ARBA" id="ARBA00022670"/>
    </source>
</evidence>
<dbReference type="KEGG" id="pgin:FRZ67_06590"/>
<keyword evidence="3 5" id="KW-0378">Hydrolase</keyword>
<keyword evidence="8" id="KW-1185">Reference proteome</keyword>
<dbReference type="PANTHER" id="PTHR32060">
    <property type="entry name" value="TAIL-SPECIFIC PROTEASE"/>
    <property type="match status" value="1"/>
</dbReference>
<evidence type="ECO:0000259" key="6">
    <source>
        <dbReference type="PROSITE" id="PS50106"/>
    </source>
</evidence>
<gene>
    <name evidence="7" type="ORF">FRZ67_06590</name>
</gene>
<dbReference type="CDD" id="cd07560">
    <property type="entry name" value="Peptidase_S41_CPP"/>
    <property type="match status" value="1"/>
</dbReference>
<dbReference type="InterPro" id="IPR029045">
    <property type="entry name" value="ClpP/crotonase-like_dom_sf"/>
</dbReference>
<comment type="similarity">
    <text evidence="1 5">Belongs to the peptidase S41A family.</text>
</comment>
<dbReference type="Proteomes" id="UP000321533">
    <property type="component" value="Chromosome"/>
</dbReference>
<dbReference type="Pfam" id="PF03572">
    <property type="entry name" value="Peptidase_S41"/>
    <property type="match status" value="1"/>
</dbReference>
<dbReference type="SMART" id="SM00245">
    <property type="entry name" value="TSPc"/>
    <property type="match status" value="1"/>
</dbReference>
<dbReference type="NCBIfam" id="TIGR00225">
    <property type="entry name" value="prc"/>
    <property type="match status" value="1"/>
</dbReference>
<dbReference type="GO" id="GO:0030288">
    <property type="term" value="C:outer membrane-bounded periplasmic space"/>
    <property type="evidence" value="ECO:0007669"/>
    <property type="project" value="TreeGrafter"/>
</dbReference>
<dbReference type="PANTHER" id="PTHR32060:SF22">
    <property type="entry name" value="CARBOXYL-TERMINAL-PROCESSING PEPTIDASE 3, CHLOROPLASTIC"/>
    <property type="match status" value="1"/>
</dbReference>
<name>A0A5B8VF85_9BACT</name>
<dbReference type="InterPro" id="IPR040573">
    <property type="entry name" value="TSP_N"/>
</dbReference>
<dbReference type="GO" id="GO:0006508">
    <property type="term" value="P:proteolysis"/>
    <property type="evidence" value="ECO:0007669"/>
    <property type="project" value="UniProtKB-KW"/>
</dbReference>
<accession>A0A5B8VF85</accession>
<protein>
    <submittedName>
        <fullName evidence="7">Tail-specific protease</fullName>
    </submittedName>
</protein>
<keyword evidence="4 5" id="KW-0720">Serine protease</keyword>
<evidence type="ECO:0000313" key="8">
    <source>
        <dbReference type="Proteomes" id="UP000321533"/>
    </source>
</evidence>
<proteinExistence type="inferred from homology"/>
<dbReference type="Pfam" id="PF17804">
    <property type="entry name" value="TSP_NTD"/>
    <property type="match status" value="1"/>
</dbReference>
<dbReference type="InterPro" id="IPR020992">
    <property type="entry name" value="Tail_Prtase_C"/>
</dbReference>
<dbReference type="CDD" id="cd06782">
    <property type="entry name" value="cpPDZ_CPP-like"/>
    <property type="match status" value="1"/>
</dbReference>
<dbReference type="OrthoDB" id="9812068at2"/>
<dbReference type="AlphaFoldDB" id="A0A5B8VF85"/>
<dbReference type="SUPFAM" id="SSF52096">
    <property type="entry name" value="ClpP/crotonase"/>
    <property type="match status" value="1"/>
</dbReference>
<evidence type="ECO:0000313" key="7">
    <source>
        <dbReference type="EMBL" id="QEC70154.1"/>
    </source>
</evidence>
<dbReference type="PROSITE" id="PS50106">
    <property type="entry name" value="PDZ"/>
    <property type="match status" value="1"/>
</dbReference>
<dbReference type="Gene3D" id="2.30.42.10">
    <property type="match status" value="1"/>
</dbReference>
<dbReference type="InterPro" id="IPR036034">
    <property type="entry name" value="PDZ_sf"/>
</dbReference>
<dbReference type="InterPro" id="IPR001478">
    <property type="entry name" value="PDZ"/>
</dbReference>
<organism evidence="7 8">
    <name type="scientific">Panacibacter ginsenosidivorans</name>
    <dbReference type="NCBI Taxonomy" id="1813871"/>
    <lineage>
        <taxon>Bacteria</taxon>
        <taxon>Pseudomonadati</taxon>
        <taxon>Bacteroidota</taxon>
        <taxon>Chitinophagia</taxon>
        <taxon>Chitinophagales</taxon>
        <taxon>Chitinophagaceae</taxon>
        <taxon>Panacibacter</taxon>
    </lineage>
</organism>
<reference evidence="7 8" key="1">
    <citation type="journal article" date="2016" name="Int. J. Syst. Evol. Microbiol.">
        <title>Panacibacter ginsenosidivorans gen. nov., sp. nov., with ginsenoside converting activity isolated from soil of a ginseng field.</title>
        <authorList>
            <person name="Siddiqi M.Z."/>
            <person name="Muhammad Shafi S."/>
            <person name="Choi K.D."/>
            <person name="Im W.T."/>
        </authorList>
    </citation>
    <scope>NUCLEOTIDE SEQUENCE [LARGE SCALE GENOMIC DNA]</scope>
    <source>
        <strain evidence="7 8">Gsoil1550</strain>
    </source>
</reference>
<dbReference type="EMBL" id="CP042435">
    <property type="protein sequence ID" value="QEC70154.1"/>
    <property type="molecule type" value="Genomic_DNA"/>
</dbReference>
<dbReference type="SUPFAM" id="SSF50156">
    <property type="entry name" value="PDZ domain-like"/>
    <property type="match status" value="1"/>
</dbReference>
<evidence type="ECO:0000256" key="5">
    <source>
        <dbReference type="RuleBase" id="RU004404"/>
    </source>
</evidence>
<feature type="domain" description="PDZ" evidence="6">
    <location>
        <begin position="257"/>
        <end position="333"/>
    </location>
</feature>
<evidence type="ECO:0000256" key="3">
    <source>
        <dbReference type="ARBA" id="ARBA00022801"/>
    </source>
</evidence>
<dbReference type="InterPro" id="IPR004447">
    <property type="entry name" value="Peptidase_S41A"/>
</dbReference>
<evidence type="ECO:0000256" key="4">
    <source>
        <dbReference type="ARBA" id="ARBA00022825"/>
    </source>
</evidence>